<dbReference type="Gene3D" id="1.20.1280.50">
    <property type="match status" value="1"/>
</dbReference>
<dbReference type="Pfam" id="PF12937">
    <property type="entry name" value="F-box-like"/>
    <property type="match status" value="1"/>
</dbReference>
<evidence type="ECO:0000256" key="1">
    <source>
        <dbReference type="SAM" id="MobiDB-lite"/>
    </source>
</evidence>
<feature type="compositionally biased region" description="Polar residues" evidence="1">
    <location>
        <begin position="11"/>
        <end position="30"/>
    </location>
</feature>
<dbReference type="PROSITE" id="PS50181">
    <property type="entry name" value="FBOX"/>
    <property type="match status" value="1"/>
</dbReference>
<evidence type="ECO:0000259" key="2">
    <source>
        <dbReference type="PROSITE" id="PS50181"/>
    </source>
</evidence>
<feature type="domain" description="F-box" evidence="2">
    <location>
        <begin position="43"/>
        <end position="89"/>
    </location>
</feature>
<dbReference type="SUPFAM" id="SSF81383">
    <property type="entry name" value="F-box domain"/>
    <property type="match status" value="1"/>
</dbReference>
<gene>
    <name evidence="3" type="ORF">KUTeg_019860</name>
</gene>
<keyword evidence="4" id="KW-1185">Reference proteome</keyword>
<sequence length="485" mass="55739">MAKRTEHRQHLSSYLNQQKNNPGRKQVSVSNKVVRPKKFMKKVASVIELPDEITLHIFSYLDVQDLLIVAQVCRSWHILANDNSLWRPIFETYSPQNKDGEKKSAEKRDSKASSSLVNHSSQYLKTLCIKSCVEFRNKKAYRLVKKINPYTGLLQLKDVEKALMSVGVYWQLVMIDSSGNEHYLYSRDIAWHLMSVSIRWFDLEILSLRQIKQMKIFTCNPLFFDNLTGHVVQNGPYQRSLLQTYDIKWSAWVSTNKPIGSDDMINIYALPGGLSLAVWKDGGELAFICVSLHGENLVSRCLKGNSIEPYIPSVPKKMFDDVDSAFGLHSYSCMIQLRTMRQGLWDQQFRNLDSSPERGPGYARFVLIKDGQRQILDKDLVFPWKTDAFKGKVKNVTWLDVTMTDEKNKVFWAVSSLVKVSSHSIQQSFDFEYADSCRNCIDYTDQTGKFHMGMDKTDDGDTYITDLVLMLSLDAINKRFGTSYS</sequence>
<dbReference type="PANTHER" id="PTHR46731">
    <property type="entry name" value="F-BOX ONLY PROTEIN 15"/>
    <property type="match status" value="1"/>
</dbReference>
<accession>A0ABQ9EFR2</accession>
<dbReference type="SMART" id="SM00256">
    <property type="entry name" value="FBOX"/>
    <property type="match status" value="1"/>
</dbReference>
<dbReference type="PANTHER" id="PTHR46731:SF1">
    <property type="entry name" value="F-BOX ONLY PROTEIN 15"/>
    <property type="match status" value="1"/>
</dbReference>
<evidence type="ECO:0000313" key="3">
    <source>
        <dbReference type="EMBL" id="KAJ8303464.1"/>
    </source>
</evidence>
<feature type="region of interest" description="Disordered" evidence="1">
    <location>
        <begin position="1"/>
        <end position="30"/>
    </location>
</feature>
<organism evidence="3 4">
    <name type="scientific">Tegillarca granosa</name>
    <name type="common">Malaysian cockle</name>
    <name type="synonym">Anadara granosa</name>
    <dbReference type="NCBI Taxonomy" id="220873"/>
    <lineage>
        <taxon>Eukaryota</taxon>
        <taxon>Metazoa</taxon>
        <taxon>Spiralia</taxon>
        <taxon>Lophotrochozoa</taxon>
        <taxon>Mollusca</taxon>
        <taxon>Bivalvia</taxon>
        <taxon>Autobranchia</taxon>
        <taxon>Pteriomorphia</taxon>
        <taxon>Arcoida</taxon>
        <taxon>Arcoidea</taxon>
        <taxon>Arcidae</taxon>
        <taxon>Tegillarca</taxon>
    </lineage>
</organism>
<evidence type="ECO:0000313" key="4">
    <source>
        <dbReference type="Proteomes" id="UP001217089"/>
    </source>
</evidence>
<name>A0ABQ9EFR2_TEGGR</name>
<dbReference type="EMBL" id="JARBDR010000917">
    <property type="protein sequence ID" value="KAJ8303464.1"/>
    <property type="molecule type" value="Genomic_DNA"/>
</dbReference>
<protein>
    <recommendedName>
        <fullName evidence="2">F-box domain-containing protein</fullName>
    </recommendedName>
</protein>
<dbReference type="Proteomes" id="UP001217089">
    <property type="component" value="Unassembled WGS sequence"/>
</dbReference>
<comment type="caution">
    <text evidence="3">The sequence shown here is derived from an EMBL/GenBank/DDBJ whole genome shotgun (WGS) entry which is preliminary data.</text>
</comment>
<dbReference type="InterPro" id="IPR036047">
    <property type="entry name" value="F-box-like_dom_sf"/>
</dbReference>
<dbReference type="InterPro" id="IPR001810">
    <property type="entry name" value="F-box_dom"/>
</dbReference>
<proteinExistence type="predicted"/>
<reference evidence="3 4" key="1">
    <citation type="submission" date="2022-12" db="EMBL/GenBank/DDBJ databases">
        <title>Chromosome-level genome of Tegillarca granosa.</title>
        <authorList>
            <person name="Kim J."/>
        </authorList>
    </citation>
    <scope>NUCLEOTIDE SEQUENCE [LARGE SCALE GENOMIC DNA]</scope>
    <source>
        <strain evidence="3">Teg-2019</strain>
        <tissue evidence="3">Adductor muscle</tissue>
    </source>
</reference>